<dbReference type="SMART" id="SM00343">
    <property type="entry name" value="ZnF_C2HC"/>
    <property type="match status" value="1"/>
</dbReference>
<evidence type="ECO:0000256" key="1">
    <source>
        <dbReference type="PROSITE-ProRule" id="PRU00047"/>
    </source>
</evidence>
<keyword evidence="1" id="KW-0479">Metal-binding</keyword>
<dbReference type="InterPro" id="IPR036397">
    <property type="entry name" value="RNaseH_sf"/>
</dbReference>
<dbReference type="InterPro" id="IPR012337">
    <property type="entry name" value="RNaseH-like_sf"/>
</dbReference>
<feature type="domain" description="Integrase catalytic" evidence="4">
    <location>
        <begin position="513"/>
        <end position="619"/>
    </location>
</feature>
<dbReference type="Proteomes" id="UP000326396">
    <property type="component" value="Linkage Group LG3"/>
</dbReference>
<feature type="compositionally biased region" description="Basic residues" evidence="2">
    <location>
        <begin position="240"/>
        <end position="250"/>
    </location>
</feature>
<keyword evidence="1" id="KW-0862">Zinc</keyword>
<feature type="region of interest" description="Disordered" evidence="2">
    <location>
        <begin position="220"/>
        <end position="276"/>
    </location>
</feature>
<evidence type="ECO:0000313" key="5">
    <source>
        <dbReference type="EMBL" id="KAD4384859.1"/>
    </source>
</evidence>
<dbReference type="InterPro" id="IPR057670">
    <property type="entry name" value="SH3_retrovirus"/>
</dbReference>
<evidence type="ECO:0000259" key="4">
    <source>
        <dbReference type="PROSITE" id="PS50994"/>
    </source>
</evidence>
<dbReference type="InterPro" id="IPR001584">
    <property type="entry name" value="Integrase_cat-core"/>
</dbReference>
<dbReference type="Pfam" id="PF13976">
    <property type="entry name" value="gag_pre-integrs"/>
    <property type="match status" value="1"/>
</dbReference>
<dbReference type="Pfam" id="PF14223">
    <property type="entry name" value="Retrotran_gag_2"/>
    <property type="match status" value="1"/>
</dbReference>
<accession>A0A5N6N3J4</accession>
<organism evidence="5 6">
    <name type="scientific">Mikania micrantha</name>
    <name type="common">bitter vine</name>
    <dbReference type="NCBI Taxonomy" id="192012"/>
    <lineage>
        <taxon>Eukaryota</taxon>
        <taxon>Viridiplantae</taxon>
        <taxon>Streptophyta</taxon>
        <taxon>Embryophyta</taxon>
        <taxon>Tracheophyta</taxon>
        <taxon>Spermatophyta</taxon>
        <taxon>Magnoliopsida</taxon>
        <taxon>eudicotyledons</taxon>
        <taxon>Gunneridae</taxon>
        <taxon>Pentapetalae</taxon>
        <taxon>asterids</taxon>
        <taxon>campanulids</taxon>
        <taxon>Asterales</taxon>
        <taxon>Asteraceae</taxon>
        <taxon>Asteroideae</taxon>
        <taxon>Heliantheae alliance</taxon>
        <taxon>Eupatorieae</taxon>
        <taxon>Mikania</taxon>
    </lineage>
</organism>
<feature type="region of interest" description="Disordered" evidence="2">
    <location>
        <begin position="708"/>
        <end position="741"/>
    </location>
</feature>
<dbReference type="InterPro" id="IPR039537">
    <property type="entry name" value="Retrotran_Ty1/copia-like"/>
</dbReference>
<feature type="domain" description="CCHC-type" evidence="3">
    <location>
        <begin position="280"/>
        <end position="294"/>
    </location>
</feature>
<evidence type="ECO:0008006" key="7">
    <source>
        <dbReference type="Google" id="ProtNLM"/>
    </source>
</evidence>
<keyword evidence="6" id="KW-1185">Reference proteome</keyword>
<dbReference type="PANTHER" id="PTHR42648:SF25">
    <property type="entry name" value="RNA-DIRECTED DNA POLYMERASE"/>
    <property type="match status" value="1"/>
</dbReference>
<dbReference type="PANTHER" id="PTHR42648">
    <property type="entry name" value="TRANSPOSASE, PUTATIVE-RELATED"/>
    <property type="match status" value="1"/>
</dbReference>
<evidence type="ECO:0000259" key="3">
    <source>
        <dbReference type="PROSITE" id="PS50158"/>
    </source>
</evidence>
<dbReference type="AlphaFoldDB" id="A0A5N6N3J4"/>
<dbReference type="OrthoDB" id="1110653at2759"/>
<name>A0A5N6N3J4_9ASTR</name>
<evidence type="ECO:0000313" key="6">
    <source>
        <dbReference type="Proteomes" id="UP000326396"/>
    </source>
</evidence>
<dbReference type="PROSITE" id="PS50994">
    <property type="entry name" value="INTEGRASE"/>
    <property type="match status" value="1"/>
</dbReference>
<sequence length="741" mass="83577">MADAGAALAVVEKTGNLTFQCPILSTTNYPIWSLRIKAIFKAHGLWETIEPGINVDPKKDNSAIAYLYQALPEDLILQVASCNTARKIWNSIKTRHLGVERVMEARLQSLRTEFDSIRMKEGETVDDYVTKLSGIASKSATLGSAIEESSLVRKLLTSMPENFLNMVATIEQLIDLKTVRFQEVVGRLKAYEERSCPKSKASSSSQNQLLLSYEDWEAKKRSERSSGRGRGANSDSRGQGRGRGRGRFGGRGRGVGRGQGTSNSTQNPTHQRKDRSQLQCFRCDAMGHFSADCPTRNQEELNQTQANADKPVLLMTVAFQDQKEMIYLTEGKVFPAKHSSGQEEPSMWYLDNGESNHMTGNKGLFSRLDTKVTEGGCQIQMKQEYLWVYESDGSLLMKVPRAANRLYKIKLKIGSPVCLHSKVEDPAWTWHARLCHVNFDTIKRISTKEMVLGVPAISHPSQMCEACLVGKHTRQSFPDKTMFRSKEPLDQIYADLCGPISPSTPAGNRYVLLLVDDHSRYMLAFMLKSKDEAFEQFKRFKTFEGIARQLTAPYTPQQNGVVERRNRTVMNTTRSILNAMKMPQFLWAEAVRHSVYVLNRLPTKVLHDQTPYEALKGRKPRMDHLREFGCIGHVKTPSIHLKKLDERSQPMVHLGIEQGSKAYRMLDVKEQKIIISRDVRFDENRGWNWEDETNDSATSEAEFTVHTAQVRSEPGEVTNDSGPADQTGPQSPAFETPNTRS</sequence>
<evidence type="ECO:0000256" key="2">
    <source>
        <dbReference type="SAM" id="MobiDB-lite"/>
    </source>
</evidence>
<comment type="caution">
    <text evidence="5">The sequence shown here is derived from an EMBL/GenBank/DDBJ whole genome shotgun (WGS) entry which is preliminary data.</text>
</comment>
<dbReference type="SUPFAM" id="SSF57756">
    <property type="entry name" value="Retrovirus zinc finger-like domains"/>
    <property type="match status" value="1"/>
</dbReference>
<dbReference type="InterPro" id="IPR036875">
    <property type="entry name" value="Znf_CCHC_sf"/>
</dbReference>
<protein>
    <recommendedName>
        <fullName evidence="7">CCHC-type domain-containing protein</fullName>
    </recommendedName>
</protein>
<proteinExistence type="predicted"/>
<gene>
    <name evidence="5" type="ORF">E3N88_25027</name>
</gene>
<keyword evidence="1" id="KW-0863">Zinc-finger</keyword>
<dbReference type="Gene3D" id="4.10.60.10">
    <property type="entry name" value="Zinc finger, CCHC-type"/>
    <property type="match status" value="1"/>
</dbReference>
<dbReference type="GO" id="GO:0008270">
    <property type="term" value="F:zinc ion binding"/>
    <property type="evidence" value="ECO:0007669"/>
    <property type="project" value="UniProtKB-KW"/>
</dbReference>
<dbReference type="InterPro" id="IPR001878">
    <property type="entry name" value="Znf_CCHC"/>
</dbReference>
<dbReference type="Gene3D" id="3.30.420.10">
    <property type="entry name" value="Ribonuclease H-like superfamily/Ribonuclease H"/>
    <property type="match status" value="2"/>
</dbReference>
<dbReference type="Pfam" id="PF25597">
    <property type="entry name" value="SH3_retrovirus"/>
    <property type="match status" value="1"/>
</dbReference>
<dbReference type="SUPFAM" id="SSF53098">
    <property type="entry name" value="Ribonuclease H-like"/>
    <property type="match status" value="1"/>
</dbReference>
<reference evidence="5 6" key="1">
    <citation type="submission" date="2019-05" db="EMBL/GenBank/DDBJ databases">
        <title>Mikania micrantha, genome provides insights into the molecular mechanism of rapid growth.</title>
        <authorList>
            <person name="Liu B."/>
        </authorList>
    </citation>
    <scope>NUCLEOTIDE SEQUENCE [LARGE SCALE GENOMIC DNA]</scope>
    <source>
        <strain evidence="5">NLD-2019</strain>
        <tissue evidence="5">Leaf</tissue>
    </source>
</reference>
<dbReference type="EMBL" id="SZYD01000013">
    <property type="protein sequence ID" value="KAD4384859.1"/>
    <property type="molecule type" value="Genomic_DNA"/>
</dbReference>
<dbReference type="GO" id="GO:0015074">
    <property type="term" value="P:DNA integration"/>
    <property type="evidence" value="ECO:0007669"/>
    <property type="project" value="InterPro"/>
</dbReference>
<dbReference type="GO" id="GO:0003676">
    <property type="term" value="F:nucleic acid binding"/>
    <property type="evidence" value="ECO:0007669"/>
    <property type="project" value="InterPro"/>
</dbReference>
<dbReference type="PROSITE" id="PS50158">
    <property type="entry name" value="ZF_CCHC"/>
    <property type="match status" value="1"/>
</dbReference>
<dbReference type="InterPro" id="IPR025724">
    <property type="entry name" value="GAG-pre-integrase_dom"/>
</dbReference>
<dbReference type="Pfam" id="PF00098">
    <property type="entry name" value="zf-CCHC"/>
    <property type="match status" value="1"/>
</dbReference>